<dbReference type="CDD" id="cd02440">
    <property type="entry name" value="AdoMet_MTases"/>
    <property type="match status" value="1"/>
</dbReference>
<keyword evidence="1 6" id="KW-0963">Cytoplasm</keyword>
<comment type="function">
    <text evidence="6">Specifically methylates the N7 position of guanine in position 527 of 16S rRNA.</text>
</comment>
<evidence type="ECO:0000256" key="6">
    <source>
        <dbReference type="HAMAP-Rule" id="MF_00074"/>
    </source>
</evidence>
<protein>
    <recommendedName>
        <fullName evidence="6">Ribosomal RNA small subunit methyltransferase G</fullName>
        <ecNumber evidence="6">2.1.1.170</ecNumber>
    </recommendedName>
    <alternativeName>
        <fullName evidence="6">16S rRNA 7-methylguanosine methyltransferase</fullName>
        <shortName evidence="6">16S rRNA m7G methyltransferase</shortName>
    </alternativeName>
</protein>
<evidence type="ECO:0000313" key="7">
    <source>
        <dbReference type="EMBL" id="MBK0395437.1"/>
    </source>
</evidence>
<dbReference type="PANTHER" id="PTHR31760">
    <property type="entry name" value="S-ADENOSYL-L-METHIONINE-DEPENDENT METHYLTRANSFERASES SUPERFAMILY PROTEIN"/>
    <property type="match status" value="1"/>
</dbReference>
<evidence type="ECO:0000256" key="1">
    <source>
        <dbReference type="ARBA" id="ARBA00022490"/>
    </source>
</evidence>
<keyword evidence="8" id="KW-1185">Reference proteome</keyword>
<accession>A0ABS1BQG6</accession>
<dbReference type="RefSeq" id="WP_200521520.1">
    <property type="nucleotide sequence ID" value="NZ_JAEHNZ010000001.1"/>
</dbReference>
<reference evidence="7 8" key="1">
    <citation type="journal article" date="2021" name="Pathogens">
        <title>Isolation and Characterization of Kingella bonacorsii sp. nov., A Novel Kingella Species Detected in a Stable Periodontitis Subject.</title>
        <authorList>
            <person name="Antezack A."/>
            <person name="Boxberger M."/>
            <person name="Rolland C."/>
            <person name="Monnet-Corti V."/>
            <person name="La Scola B."/>
        </authorList>
    </citation>
    <scope>NUCLEOTIDE SEQUENCE [LARGE SCALE GENOMIC DNA]</scope>
    <source>
        <strain evidence="7 8">Marseille-Q4569</strain>
    </source>
</reference>
<comment type="subcellular location">
    <subcellularLocation>
        <location evidence="6">Cytoplasm</location>
    </subcellularLocation>
</comment>
<dbReference type="PIRSF" id="PIRSF003078">
    <property type="entry name" value="GidB"/>
    <property type="match status" value="1"/>
</dbReference>
<keyword evidence="4 6" id="KW-0808">Transferase</keyword>
<evidence type="ECO:0000256" key="3">
    <source>
        <dbReference type="ARBA" id="ARBA00022603"/>
    </source>
</evidence>
<feature type="binding site" evidence="6">
    <location>
        <position position="77"/>
    </location>
    <ligand>
        <name>S-adenosyl-L-methionine</name>
        <dbReference type="ChEBI" id="CHEBI:59789"/>
    </ligand>
</feature>
<dbReference type="Proteomes" id="UP000614058">
    <property type="component" value="Unassembled WGS sequence"/>
</dbReference>
<keyword evidence="2 6" id="KW-0698">rRNA processing</keyword>
<name>A0ABS1BQG6_9NEIS</name>
<dbReference type="InterPro" id="IPR029063">
    <property type="entry name" value="SAM-dependent_MTases_sf"/>
</dbReference>
<comment type="caution">
    <text evidence="6">Lacks conserved residue(s) required for the propagation of feature annotation.</text>
</comment>
<comment type="similarity">
    <text evidence="6">Belongs to the methyltransferase superfamily. RNA methyltransferase RsmG family.</text>
</comment>
<dbReference type="NCBIfam" id="TIGR00138">
    <property type="entry name" value="rsmG_gidB"/>
    <property type="match status" value="1"/>
</dbReference>
<dbReference type="HAMAP" id="MF_00074">
    <property type="entry name" value="16SrRNA_methyltr_G"/>
    <property type="match status" value="1"/>
</dbReference>
<gene>
    <name evidence="6 7" type="primary">rsmG</name>
    <name evidence="7" type="ORF">JDW22_02250</name>
</gene>
<comment type="catalytic activity">
    <reaction evidence="6">
        <text>guanosine(527) in 16S rRNA + S-adenosyl-L-methionine = N(7)-methylguanosine(527) in 16S rRNA + S-adenosyl-L-homocysteine</text>
        <dbReference type="Rhea" id="RHEA:42732"/>
        <dbReference type="Rhea" id="RHEA-COMP:10209"/>
        <dbReference type="Rhea" id="RHEA-COMP:10210"/>
        <dbReference type="ChEBI" id="CHEBI:57856"/>
        <dbReference type="ChEBI" id="CHEBI:59789"/>
        <dbReference type="ChEBI" id="CHEBI:74269"/>
        <dbReference type="ChEBI" id="CHEBI:74480"/>
        <dbReference type="EC" id="2.1.1.170"/>
    </reaction>
</comment>
<keyword evidence="3 6" id="KW-0489">Methyltransferase</keyword>
<feature type="binding site" evidence="6">
    <location>
        <position position="142"/>
    </location>
    <ligand>
        <name>S-adenosyl-L-methionine</name>
        <dbReference type="ChEBI" id="CHEBI:59789"/>
    </ligand>
</feature>
<comment type="caution">
    <text evidence="7">The sequence shown here is derived from an EMBL/GenBank/DDBJ whole genome shotgun (WGS) entry which is preliminary data.</text>
</comment>
<dbReference type="InterPro" id="IPR003682">
    <property type="entry name" value="rRNA_ssu_MeTfrase_G"/>
</dbReference>
<dbReference type="SUPFAM" id="SSF53335">
    <property type="entry name" value="S-adenosyl-L-methionine-dependent methyltransferases"/>
    <property type="match status" value="1"/>
</dbReference>
<dbReference type="EC" id="2.1.1.170" evidence="6"/>
<dbReference type="Gene3D" id="3.40.50.150">
    <property type="entry name" value="Vaccinia Virus protein VP39"/>
    <property type="match status" value="1"/>
</dbReference>
<feature type="binding site" evidence="6">
    <location>
        <begin position="128"/>
        <end position="129"/>
    </location>
    <ligand>
        <name>S-adenosyl-L-methionine</name>
        <dbReference type="ChEBI" id="CHEBI:59789"/>
    </ligand>
</feature>
<dbReference type="EMBL" id="JAEHNZ010000001">
    <property type="protein sequence ID" value="MBK0395437.1"/>
    <property type="molecule type" value="Genomic_DNA"/>
</dbReference>
<sequence length="213" mass="23481">MTPFSDSLAAGIAQMRLNISPAQQQKLLAYLALLQKWNKTYNLTALRDPAQMVSHHLLDSLTLLPYLAQAESMIDVGSGGGMPAIPAAICRPDLQITMVDANSKKTTFLRQAAIELGLENVAVSSSRVEELGERRADIVTSRAFAELADFVRLTRHLLNDNGHWAAMKGVYPADEIFRLPENVVAYQTDKIHVPTLNAERHIVLLRPTQGTQP</sequence>
<evidence type="ECO:0000256" key="2">
    <source>
        <dbReference type="ARBA" id="ARBA00022552"/>
    </source>
</evidence>
<dbReference type="Pfam" id="PF02527">
    <property type="entry name" value="GidB"/>
    <property type="match status" value="1"/>
</dbReference>
<evidence type="ECO:0000313" key="8">
    <source>
        <dbReference type="Proteomes" id="UP000614058"/>
    </source>
</evidence>
<evidence type="ECO:0000256" key="5">
    <source>
        <dbReference type="ARBA" id="ARBA00022691"/>
    </source>
</evidence>
<keyword evidence="5 6" id="KW-0949">S-adenosyl-L-methionine</keyword>
<feature type="binding site" evidence="6">
    <location>
        <position position="82"/>
    </location>
    <ligand>
        <name>S-adenosyl-L-methionine</name>
        <dbReference type="ChEBI" id="CHEBI:59789"/>
    </ligand>
</feature>
<evidence type="ECO:0000256" key="4">
    <source>
        <dbReference type="ARBA" id="ARBA00022679"/>
    </source>
</evidence>
<organism evidence="7 8">
    <name type="scientific">Kingella bonacorsii</name>
    <dbReference type="NCBI Taxonomy" id="2796361"/>
    <lineage>
        <taxon>Bacteria</taxon>
        <taxon>Pseudomonadati</taxon>
        <taxon>Pseudomonadota</taxon>
        <taxon>Betaproteobacteria</taxon>
        <taxon>Neisseriales</taxon>
        <taxon>Neisseriaceae</taxon>
        <taxon>Kingella</taxon>
    </lineage>
</organism>
<proteinExistence type="inferred from homology"/>
<dbReference type="PANTHER" id="PTHR31760:SF0">
    <property type="entry name" value="S-ADENOSYL-L-METHIONINE-DEPENDENT METHYLTRANSFERASES SUPERFAMILY PROTEIN"/>
    <property type="match status" value="1"/>
</dbReference>